<reference evidence="3" key="2">
    <citation type="journal article" date="2024" name="Plant">
        <title>Genomic evolution and insights into agronomic trait innovations of Sesamum species.</title>
        <authorList>
            <person name="Miao H."/>
            <person name="Wang L."/>
            <person name="Qu L."/>
            <person name="Liu H."/>
            <person name="Sun Y."/>
            <person name="Le M."/>
            <person name="Wang Q."/>
            <person name="Wei S."/>
            <person name="Zheng Y."/>
            <person name="Lin W."/>
            <person name="Duan Y."/>
            <person name="Cao H."/>
            <person name="Xiong S."/>
            <person name="Wang X."/>
            <person name="Wei L."/>
            <person name="Li C."/>
            <person name="Ma Q."/>
            <person name="Ju M."/>
            <person name="Zhao R."/>
            <person name="Li G."/>
            <person name="Mu C."/>
            <person name="Tian Q."/>
            <person name="Mei H."/>
            <person name="Zhang T."/>
            <person name="Gao T."/>
            <person name="Zhang H."/>
        </authorList>
    </citation>
    <scope>NUCLEOTIDE SEQUENCE</scope>
    <source>
        <strain evidence="3">G01</strain>
    </source>
</reference>
<protein>
    <recommendedName>
        <fullName evidence="4">Reverse transcriptase domain-containing protein</fullName>
    </recommendedName>
</protein>
<evidence type="ECO:0000259" key="2">
    <source>
        <dbReference type="Pfam" id="PF03372"/>
    </source>
</evidence>
<sequence length="839" mass="96154">MLNAAIWNVRGLNMREHQIAVRNLVADSRLHFIGLLETRVTLPNVTRVQSNLLPRWKWFSDYNNPGNWIWLAWNDEFIDVDVVDIGVQYIHCRILIHSLHTYVLVTVAYGDNEIGARRELWQALCNIAGLTGQEPWLVGGDFNAVRDMSEVCGTSGDIRLPMHEFNDCILRAGLIALPMRGVQFSWHNCSTDGRSLWKRLDRMLVNDTWLERWPDAHYECLTPRTSDHSPLLLRGDTREPHVNMFRFDNFLALSPGFIASVQNIWRHRIIGTPMYSVTRKLKALKLISDEDGRTYTEPRDVSATFIEFFRRLFGGERVIRNLDLRYLRPWARHIITEEEAISLSRPITADDVKNAIFDIEEDRVPGLDGFPSGFFKAAWPVVGAEVTAAVKDFFAMGKLLKQVNATLLTLIPKVIAPSLVADFRPISCCNVIYKIITKILVHRIREVLDKLISPSQNAFVPGRSISENILLAQELFSGYNQCRFPPRCALKVDLRKAYDTVEWDFLIATLHLFGFPMEFIRWIDECVTTPHFSLYLNGEDGDFAYHWQCKDLRLFQLSFADDLILLWKAEARSVNLFRRGLEVFASLSGLHTNPQKSQLIISKAAQGLRMALIDTLGFREGKLPVRYLGLPLISSRLTISDCQPLFQKIDGRINGWEGTNLSFAGRVQLIKSILLALGVYWAMAFLLPKGVIKEIVKRLRQFLWKGTTVRGCPKVAWELVCRPVEEGGQGIWDILALNRALTSRHLWSVICHDRTSIWVDWIIYYRLRGKSVWAISPTKGAWGWRKMLTLRNILLPHIQFRVGSGDSFSIWHDPWHCLGPLILAFPRGPQLTQTAPHDL</sequence>
<dbReference type="EMBL" id="JACGWK010000881">
    <property type="protein sequence ID" value="KAL0294302.1"/>
    <property type="molecule type" value="Genomic_DNA"/>
</dbReference>
<gene>
    <name evidence="3" type="ORF">Sangu_3221500</name>
</gene>
<dbReference type="InterPro" id="IPR036691">
    <property type="entry name" value="Endo/exonu/phosph_ase_sf"/>
</dbReference>
<feature type="domain" description="Endonuclease/exonuclease/phosphatase" evidence="2">
    <location>
        <begin position="7"/>
        <end position="228"/>
    </location>
</feature>
<proteinExistence type="predicted"/>
<dbReference type="PANTHER" id="PTHR33116:SF76">
    <property type="entry name" value="DUF4283 DOMAIN-CONTAINING PROTEIN"/>
    <property type="match status" value="1"/>
</dbReference>
<feature type="domain" description="Reverse transcriptase" evidence="1">
    <location>
        <begin position="421"/>
        <end position="547"/>
    </location>
</feature>
<evidence type="ECO:0008006" key="4">
    <source>
        <dbReference type="Google" id="ProtNLM"/>
    </source>
</evidence>
<reference evidence="3" key="1">
    <citation type="submission" date="2020-06" db="EMBL/GenBank/DDBJ databases">
        <authorList>
            <person name="Li T."/>
            <person name="Hu X."/>
            <person name="Zhang T."/>
            <person name="Song X."/>
            <person name="Zhang H."/>
            <person name="Dai N."/>
            <person name="Sheng W."/>
            <person name="Hou X."/>
            <person name="Wei L."/>
        </authorList>
    </citation>
    <scope>NUCLEOTIDE SEQUENCE</scope>
    <source>
        <strain evidence="3">G01</strain>
        <tissue evidence="3">Leaf</tissue>
    </source>
</reference>
<evidence type="ECO:0000259" key="1">
    <source>
        <dbReference type="Pfam" id="PF00078"/>
    </source>
</evidence>
<dbReference type="GO" id="GO:0003824">
    <property type="term" value="F:catalytic activity"/>
    <property type="evidence" value="ECO:0007669"/>
    <property type="project" value="InterPro"/>
</dbReference>
<dbReference type="Gene3D" id="3.60.10.10">
    <property type="entry name" value="Endonuclease/exonuclease/phosphatase"/>
    <property type="match status" value="1"/>
</dbReference>
<dbReference type="AlphaFoldDB" id="A0AAW2JIR5"/>
<name>A0AAW2JIR5_9LAMI</name>
<comment type="caution">
    <text evidence="3">The sequence shown here is derived from an EMBL/GenBank/DDBJ whole genome shotgun (WGS) entry which is preliminary data.</text>
</comment>
<dbReference type="CDD" id="cd01650">
    <property type="entry name" value="RT_nLTR_like"/>
    <property type="match status" value="1"/>
</dbReference>
<dbReference type="Pfam" id="PF03372">
    <property type="entry name" value="Exo_endo_phos"/>
    <property type="match status" value="1"/>
</dbReference>
<dbReference type="PANTHER" id="PTHR33116">
    <property type="entry name" value="REVERSE TRANSCRIPTASE ZINC-BINDING DOMAIN-CONTAINING PROTEIN-RELATED-RELATED"/>
    <property type="match status" value="1"/>
</dbReference>
<dbReference type="InterPro" id="IPR000477">
    <property type="entry name" value="RT_dom"/>
</dbReference>
<dbReference type="InterPro" id="IPR005135">
    <property type="entry name" value="Endo/exonuclease/phosphatase"/>
</dbReference>
<dbReference type="SUPFAM" id="SSF56219">
    <property type="entry name" value="DNase I-like"/>
    <property type="match status" value="1"/>
</dbReference>
<accession>A0AAW2JIR5</accession>
<dbReference type="InterPro" id="IPR043502">
    <property type="entry name" value="DNA/RNA_pol_sf"/>
</dbReference>
<evidence type="ECO:0000313" key="3">
    <source>
        <dbReference type="EMBL" id="KAL0294302.1"/>
    </source>
</evidence>
<dbReference type="Pfam" id="PF00078">
    <property type="entry name" value="RVT_1"/>
    <property type="match status" value="1"/>
</dbReference>
<organism evidence="3">
    <name type="scientific">Sesamum angustifolium</name>
    <dbReference type="NCBI Taxonomy" id="2727405"/>
    <lineage>
        <taxon>Eukaryota</taxon>
        <taxon>Viridiplantae</taxon>
        <taxon>Streptophyta</taxon>
        <taxon>Embryophyta</taxon>
        <taxon>Tracheophyta</taxon>
        <taxon>Spermatophyta</taxon>
        <taxon>Magnoliopsida</taxon>
        <taxon>eudicotyledons</taxon>
        <taxon>Gunneridae</taxon>
        <taxon>Pentapetalae</taxon>
        <taxon>asterids</taxon>
        <taxon>lamiids</taxon>
        <taxon>Lamiales</taxon>
        <taxon>Pedaliaceae</taxon>
        <taxon>Sesamum</taxon>
    </lineage>
</organism>
<dbReference type="SUPFAM" id="SSF56672">
    <property type="entry name" value="DNA/RNA polymerases"/>
    <property type="match status" value="1"/>
</dbReference>